<dbReference type="GO" id="GO:0015087">
    <property type="term" value="F:cobalt ion transmembrane transporter activity"/>
    <property type="evidence" value="ECO:0007669"/>
    <property type="project" value="UniProtKB-UniRule"/>
</dbReference>
<keyword evidence="14" id="KW-1185">Reference proteome</keyword>
<dbReference type="InterPro" id="IPR045863">
    <property type="entry name" value="CorA_TM1_TM2"/>
</dbReference>
<evidence type="ECO:0000256" key="12">
    <source>
        <dbReference type="RuleBase" id="RU362010"/>
    </source>
</evidence>
<evidence type="ECO:0000256" key="2">
    <source>
        <dbReference type="ARBA" id="ARBA00009765"/>
    </source>
</evidence>
<dbReference type="InterPro" id="IPR045861">
    <property type="entry name" value="CorA_cytoplasmic_dom"/>
</dbReference>
<feature type="transmembrane region" description="Helical" evidence="12">
    <location>
        <begin position="348"/>
        <end position="368"/>
    </location>
</feature>
<reference evidence="13" key="2">
    <citation type="submission" date="2020-09" db="EMBL/GenBank/DDBJ databases">
        <authorList>
            <person name="Sun Q."/>
            <person name="Kim S."/>
        </authorList>
    </citation>
    <scope>NUCLEOTIDE SEQUENCE</scope>
    <source>
        <strain evidence="13">KCTC 12870</strain>
    </source>
</reference>
<evidence type="ECO:0000256" key="4">
    <source>
        <dbReference type="ARBA" id="ARBA00022475"/>
    </source>
</evidence>
<dbReference type="GO" id="GO:0000287">
    <property type="term" value="F:magnesium ion binding"/>
    <property type="evidence" value="ECO:0007669"/>
    <property type="project" value="TreeGrafter"/>
</dbReference>
<dbReference type="PANTHER" id="PTHR46494">
    <property type="entry name" value="CORA FAMILY METAL ION TRANSPORTER (EUROFUNG)"/>
    <property type="match status" value="1"/>
</dbReference>
<dbReference type="Gene3D" id="3.30.460.20">
    <property type="entry name" value="CorA soluble domain-like"/>
    <property type="match status" value="1"/>
</dbReference>
<accession>A0A8J3GEW3</accession>
<organism evidence="13 14">
    <name type="scientific">Cerasicoccus arenae</name>
    <dbReference type="NCBI Taxonomy" id="424488"/>
    <lineage>
        <taxon>Bacteria</taxon>
        <taxon>Pseudomonadati</taxon>
        <taxon>Verrucomicrobiota</taxon>
        <taxon>Opitutia</taxon>
        <taxon>Puniceicoccales</taxon>
        <taxon>Cerasicoccaceae</taxon>
        <taxon>Cerasicoccus</taxon>
    </lineage>
</organism>
<comment type="function">
    <text evidence="11">Mediates influx of magnesium ions. Alternates between open and closed states. Activated by low cytoplasmic Mg(2+) levels. Inactive when cytoplasmic Mg(2+) levels are high.</text>
</comment>
<dbReference type="AlphaFoldDB" id="A0A8J3GEW3"/>
<comment type="subcellular location">
    <subcellularLocation>
        <location evidence="1">Cell membrane</location>
        <topology evidence="1">Multi-pass membrane protein</topology>
    </subcellularLocation>
    <subcellularLocation>
        <location evidence="12">Membrane</location>
        <topology evidence="12">Multi-pass membrane protein</topology>
    </subcellularLocation>
</comment>
<dbReference type="GO" id="GO:0050897">
    <property type="term" value="F:cobalt ion binding"/>
    <property type="evidence" value="ECO:0007669"/>
    <property type="project" value="TreeGrafter"/>
</dbReference>
<dbReference type="Gene3D" id="1.20.58.340">
    <property type="entry name" value="Magnesium transport protein CorA, transmembrane region"/>
    <property type="match status" value="2"/>
</dbReference>
<keyword evidence="8 12" id="KW-0406">Ion transport</keyword>
<proteinExistence type="inferred from homology"/>
<evidence type="ECO:0000256" key="8">
    <source>
        <dbReference type="ARBA" id="ARBA00023065"/>
    </source>
</evidence>
<comment type="catalytic activity">
    <reaction evidence="10">
        <text>Mg(2+)(in) = Mg(2+)(out)</text>
        <dbReference type="Rhea" id="RHEA:29827"/>
        <dbReference type="ChEBI" id="CHEBI:18420"/>
    </reaction>
</comment>
<dbReference type="EMBL" id="BMXG01000016">
    <property type="protein sequence ID" value="GHC06955.1"/>
    <property type="molecule type" value="Genomic_DNA"/>
</dbReference>
<dbReference type="Proteomes" id="UP000642829">
    <property type="component" value="Unassembled WGS sequence"/>
</dbReference>
<evidence type="ECO:0000256" key="3">
    <source>
        <dbReference type="ARBA" id="ARBA00022448"/>
    </source>
</evidence>
<protein>
    <recommendedName>
        <fullName evidence="12">Magnesium transport protein CorA</fullName>
    </recommendedName>
</protein>
<comment type="similarity">
    <text evidence="2 12">Belongs to the CorA metal ion transporter (MIT) (TC 1.A.35) family.</text>
</comment>
<dbReference type="CDD" id="cd12828">
    <property type="entry name" value="TmCorA-like_1"/>
    <property type="match status" value="1"/>
</dbReference>
<gene>
    <name evidence="12 13" type="primary">corA</name>
    <name evidence="13" type="ORF">GCM10007047_25020</name>
</gene>
<reference evidence="13" key="1">
    <citation type="journal article" date="2014" name="Int. J. Syst. Evol. Microbiol.">
        <title>Complete genome sequence of Corynebacterium casei LMG S-19264T (=DSM 44701T), isolated from a smear-ripened cheese.</title>
        <authorList>
            <consortium name="US DOE Joint Genome Institute (JGI-PGF)"/>
            <person name="Walter F."/>
            <person name="Albersmeier A."/>
            <person name="Kalinowski J."/>
            <person name="Ruckert C."/>
        </authorList>
    </citation>
    <scope>NUCLEOTIDE SEQUENCE</scope>
    <source>
        <strain evidence="13">KCTC 12870</strain>
    </source>
</reference>
<keyword evidence="5 12" id="KW-0812">Transmembrane</keyword>
<keyword evidence="3 12" id="KW-0813">Transport</keyword>
<dbReference type="GO" id="GO:0015095">
    <property type="term" value="F:magnesium ion transmembrane transporter activity"/>
    <property type="evidence" value="ECO:0007669"/>
    <property type="project" value="UniProtKB-UniRule"/>
</dbReference>
<comment type="caution">
    <text evidence="13">The sequence shown here is derived from an EMBL/GenBank/DDBJ whole genome shotgun (WGS) entry which is preliminary data.</text>
</comment>
<dbReference type="InterPro" id="IPR004488">
    <property type="entry name" value="Mg/Co-transport_prot_CorA"/>
</dbReference>
<evidence type="ECO:0000256" key="10">
    <source>
        <dbReference type="ARBA" id="ARBA00034269"/>
    </source>
</evidence>
<keyword evidence="7 12" id="KW-1133">Transmembrane helix</keyword>
<evidence type="ECO:0000256" key="1">
    <source>
        <dbReference type="ARBA" id="ARBA00004651"/>
    </source>
</evidence>
<keyword evidence="6 12" id="KW-0460">Magnesium</keyword>
<evidence type="ECO:0000256" key="7">
    <source>
        <dbReference type="ARBA" id="ARBA00022989"/>
    </source>
</evidence>
<name>A0A8J3GEW3_9BACT</name>
<feature type="transmembrane region" description="Helical" evidence="12">
    <location>
        <begin position="310"/>
        <end position="328"/>
    </location>
</feature>
<dbReference type="RefSeq" id="WP_189515695.1">
    <property type="nucleotide sequence ID" value="NZ_BMXG01000016.1"/>
</dbReference>
<evidence type="ECO:0000313" key="14">
    <source>
        <dbReference type="Proteomes" id="UP000642829"/>
    </source>
</evidence>
<evidence type="ECO:0000256" key="11">
    <source>
        <dbReference type="ARBA" id="ARBA00045497"/>
    </source>
</evidence>
<keyword evidence="9 12" id="KW-0472">Membrane</keyword>
<dbReference type="InterPro" id="IPR002523">
    <property type="entry name" value="MgTranspt_CorA/ZnTranspt_ZntB"/>
</dbReference>
<evidence type="ECO:0000256" key="6">
    <source>
        <dbReference type="ARBA" id="ARBA00022842"/>
    </source>
</evidence>
<dbReference type="FunFam" id="1.20.58.340:FF:000004">
    <property type="entry name" value="Magnesium transport protein CorA"/>
    <property type="match status" value="1"/>
</dbReference>
<dbReference type="NCBIfam" id="TIGR00383">
    <property type="entry name" value="corA"/>
    <property type="match status" value="1"/>
</dbReference>
<sequence length="374" mass="43408">MRIVTRETVFHHGIGLPPGEVVPLESDICPDTEIRLMAYGEADYLEKNDCSPDELIAAIGQHPVSWIHISGVSDHALITDFCARLGVHALAIEDILNTEGRPKIDEFDDDLFVLTRAGLFKEDEQAIYMEQVTFYLGDNFLVSVQESNEKLFDPIVRRIRKGGGRIRQRGHSYLLFALMDVKNDFMMDIVDEVEDDIVAMEQGMLECNSDKLARKHRAHETGLSIETIYHKKRAVLALMRILLPIRDNANRLEQLDHIRLAEEDRFYFRDLADSSRRAVDRMDHHRIILQTMQEFYHLEQEHRTNEVMKVLTIIATLFLPLTFIAGVYGMNFDHSVSKWNMPELYWKMGYPICLGFMAAVFIAFLVYFRRKKWI</sequence>
<dbReference type="PANTHER" id="PTHR46494:SF1">
    <property type="entry name" value="CORA FAMILY METAL ION TRANSPORTER (EUROFUNG)"/>
    <property type="match status" value="1"/>
</dbReference>
<evidence type="ECO:0000256" key="9">
    <source>
        <dbReference type="ARBA" id="ARBA00023136"/>
    </source>
</evidence>
<dbReference type="GO" id="GO:0005886">
    <property type="term" value="C:plasma membrane"/>
    <property type="evidence" value="ECO:0007669"/>
    <property type="project" value="UniProtKB-SubCell"/>
</dbReference>
<evidence type="ECO:0000313" key="13">
    <source>
        <dbReference type="EMBL" id="GHC06955.1"/>
    </source>
</evidence>
<evidence type="ECO:0000256" key="5">
    <source>
        <dbReference type="ARBA" id="ARBA00022692"/>
    </source>
</evidence>
<dbReference type="Pfam" id="PF01544">
    <property type="entry name" value="CorA"/>
    <property type="match status" value="1"/>
</dbReference>
<keyword evidence="4 12" id="KW-1003">Cell membrane</keyword>
<dbReference type="SUPFAM" id="SSF144083">
    <property type="entry name" value="Magnesium transport protein CorA, transmembrane region"/>
    <property type="match status" value="1"/>
</dbReference>
<dbReference type="SUPFAM" id="SSF143865">
    <property type="entry name" value="CorA soluble domain-like"/>
    <property type="match status" value="1"/>
</dbReference>